<dbReference type="AlphaFoldDB" id="A0A5C1YQK2"/>
<dbReference type="Pfam" id="PF04865">
    <property type="entry name" value="Baseplate_J"/>
    <property type="match status" value="1"/>
</dbReference>
<protein>
    <recommendedName>
        <fullName evidence="1">Baseplate protein J-like barrel domain-containing protein</fullName>
    </recommendedName>
</protein>
<organism evidence="2 3">
    <name type="scientific">Acetobacter vaccinii</name>
    <dbReference type="NCBI Taxonomy" id="2592655"/>
    <lineage>
        <taxon>Bacteria</taxon>
        <taxon>Pseudomonadati</taxon>
        <taxon>Pseudomonadota</taxon>
        <taxon>Alphaproteobacteria</taxon>
        <taxon>Acetobacterales</taxon>
        <taxon>Acetobacteraceae</taxon>
        <taxon>Acetobacter</taxon>
    </lineage>
</organism>
<dbReference type="OrthoDB" id="7497539at2"/>
<name>A0A5C1YQK2_9PROT</name>
<dbReference type="InterPro" id="IPR006949">
    <property type="entry name" value="Barrel_Baseplate_J-like"/>
</dbReference>
<evidence type="ECO:0000313" key="2">
    <source>
        <dbReference type="EMBL" id="QEO17865.1"/>
    </source>
</evidence>
<reference evidence="2 3" key="1">
    <citation type="submission" date="2019-09" db="EMBL/GenBank/DDBJ databases">
        <title>Genome sequencing of strain KACC 21233.</title>
        <authorList>
            <person name="Heo J."/>
            <person name="Kim S.-J."/>
            <person name="Kim J.-S."/>
            <person name="Hong S.-B."/>
            <person name="Kwon S.-W."/>
        </authorList>
    </citation>
    <scope>NUCLEOTIDE SEQUENCE [LARGE SCALE GENOMIC DNA]</scope>
    <source>
        <strain evidence="2 3">KACC 21233</strain>
    </source>
</reference>
<proteinExistence type="predicted"/>
<feature type="domain" description="Baseplate protein J-like barrel" evidence="1">
    <location>
        <begin position="109"/>
        <end position="186"/>
    </location>
</feature>
<dbReference type="RefSeq" id="WP_149279541.1">
    <property type="nucleotide sequence ID" value="NZ_CP043506.1"/>
</dbReference>
<dbReference type="Proteomes" id="UP000324536">
    <property type="component" value="Chromosome"/>
</dbReference>
<keyword evidence="3" id="KW-1185">Reference proteome</keyword>
<evidence type="ECO:0000259" key="1">
    <source>
        <dbReference type="Pfam" id="PF04865"/>
    </source>
</evidence>
<gene>
    <name evidence="2" type="ORF">FLP30_09070</name>
</gene>
<dbReference type="KEGG" id="acek:FLP30_09070"/>
<accession>A0A5C1YQK2</accession>
<dbReference type="EMBL" id="CP043506">
    <property type="protein sequence ID" value="QEO17865.1"/>
    <property type="molecule type" value="Genomic_DNA"/>
</dbReference>
<evidence type="ECO:0000313" key="3">
    <source>
        <dbReference type="Proteomes" id="UP000324536"/>
    </source>
</evidence>
<sequence>MSGSNSYGTTSVPAPSFTDAGFVAPSESDILTGALADMNAALGGNMNTGLSTPQGQLAMTLTAIIGDQLDQELALLNGVDPARAFGRMQDAIGYLYFMTRKGATSTVVTVVCSGAAGTVVPEGTLIQDGSGYYYAADGTISINATGTGAGSFSCTTLGAIACPANSLSLYQSVTGLTSVSNPTAGVVGQAEEGRVAFEQRRAATVEANAVGVNNAIKGAVMAVPGVTDCYVVDNSTAQDQLQGGVTLAPHSLYVCVNGGADDAIAQAIISKKPPGCGYTGTTSVTITDPNSDALLSPKYTVAFTRAVDTALYLSVTLSQNSQMPSTAETEVQSAILSVFSGMVGSQIGTTVYASQFYAAVAALGNWVQLVEITIGTSEAPTGFVATLDINQIPTLDASSISLIKV</sequence>